<keyword evidence="1" id="KW-0732">Signal</keyword>
<dbReference type="EMBL" id="CADIKH010000023">
    <property type="protein sequence ID" value="CAB3764180.1"/>
    <property type="molecule type" value="Genomic_DNA"/>
</dbReference>
<protein>
    <submittedName>
        <fullName evidence="2">Uncharacterized protein</fullName>
    </submittedName>
</protein>
<proteinExistence type="predicted"/>
<dbReference type="Proteomes" id="UP000494363">
    <property type="component" value="Unassembled WGS sequence"/>
</dbReference>
<keyword evidence="3" id="KW-1185">Reference proteome</keyword>
<evidence type="ECO:0000256" key="1">
    <source>
        <dbReference type="SAM" id="SignalP"/>
    </source>
</evidence>
<name>A0A6J5EC46_9BURK</name>
<evidence type="ECO:0000313" key="2">
    <source>
        <dbReference type="EMBL" id="CAB3764180.1"/>
    </source>
</evidence>
<feature type="chain" id="PRO_5026899615" evidence="1">
    <location>
        <begin position="21"/>
        <end position="140"/>
    </location>
</feature>
<accession>A0A6J5EC46</accession>
<dbReference type="PROSITE" id="PS51257">
    <property type="entry name" value="PROKAR_LIPOPROTEIN"/>
    <property type="match status" value="1"/>
</dbReference>
<feature type="signal peptide" evidence="1">
    <location>
        <begin position="1"/>
        <end position="20"/>
    </location>
</feature>
<evidence type="ECO:0000313" key="3">
    <source>
        <dbReference type="Proteomes" id="UP000494363"/>
    </source>
</evidence>
<sequence>MKKFVATALFALVCACAAQAAEPTIGQKFAAISDGHFHTADSQEARDATELLAAAAKKYRTTPDVVAGLVVIGYNESKKKHFAYSMYDVAEALPVLDPRDKSTEDRAKQLMVEYIVARAGGQNHSEAVAGVRKLTEATNP</sequence>
<reference evidence="2 3" key="1">
    <citation type="submission" date="2020-04" db="EMBL/GenBank/DDBJ databases">
        <authorList>
            <person name="De Canck E."/>
        </authorList>
    </citation>
    <scope>NUCLEOTIDE SEQUENCE [LARGE SCALE GENOMIC DNA]</scope>
    <source>
        <strain evidence="2 3">LMG 29542</strain>
    </source>
</reference>
<dbReference type="RefSeq" id="WP_175228917.1">
    <property type="nucleotide sequence ID" value="NZ_CADIKH010000023.1"/>
</dbReference>
<organism evidence="2 3">
    <name type="scientific">Paraburkholderia humisilvae</name>
    <dbReference type="NCBI Taxonomy" id="627669"/>
    <lineage>
        <taxon>Bacteria</taxon>
        <taxon>Pseudomonadati</taxon>
        <taxon>Pseudomonadota</taxon>
        <taxon>Betaproteobacteria</taxon>
        <taxon>Burkholderiales</taxon>
        <taxon>Burkholderiaceae</taxon>
        <taxon>Paraburkholderia</taxon>
    </lineage>
</organism>
<gene>
    <name evidence="2" type="ORF">LMG29542_04804</name>
</gene>
<dbReference type="AlphaFoldDB" id="A0A6J5EC46"/>